<feature type="transmembrane region" description="Helical" evidence="7">
    <location>
        <begin position="129"/>
        <end position="158"/>
    </location>
</feature>
<keyword evidence="10" id="KW-1185">Reference proteome</keyword>
<sequence>MSARGAGIQENTRGAHAQEWTIAFTSLALVCVVLRVVTRVFIVRNPGLDDISVVVAWMFALAVTIAISFQVKYGLGLHQDTLTDGDIMSLLKSFWVSIWLYHISLFFTKAALILQYLRIFTQPWFRKTAYGILIFVVVVSCWTIGGSIVSCVPIASFWDSRIDGSCLPHAVTWYFNAGLNVVTDLLIIILPMPVLKNLNMPFKQRLALMAVFALGGFVCIISFIRIKNLQEVAKSADISYYNVPASIWSAIEIDVGIICACLPSLKATVTRFFPRLFSSALSNNRSGNPTGNGYFNNGTGNKGYGPASQLASRNDGRGSRMNHFGNAAVGTYNTTISAKPLGRSKSQTFGGGRGRHNDEIEMHKTYGNSSRTDSLPSDGKIDVVTVVEQEVEHRRSPHDSPYVAGSGSSQKDGSDTGSERGLFPPYAFDDRDHVDHHGGYSPPHGHGRAL</sequence>
<dbReference type="GO" id="GO:0016020">
    <property type="term" value="C:membrane"/>
    <property type="evidence" value="ECO:0007669"/>
    <property type="project" value="UniProtKB-SubCell"/>
</dbReference>
<dbReference type="Pfam" id="PF20684">
    <property type="entry name" value="Fung_rhodopsin"/>
    <property type="match status" value="1"/>
</dbReference>
<keyword evidence="3 7" id="KW-1133">Transmembrane helix</keyword>
<feature type="region of interest" description="Disordered" evidence="6">
    <location>
        <begin position="390"/>
        <end position="450"/>
    </location>
</feature>
<feature type="transmembrane region" description="Helical" evidence="7">
    <location>
        <begin position="93"/>
        <end position="117"/>
    </location>
</feature>
<dbReference type="OrthoDB" id="444631at2759"/>
<keyword evidence="4 7" id="KW-0472">Membrane</keyword>
<dbReference type="InterPro" id="IPR049326">
    <property type="entry name" value="Rhodopsin_dom_fungi"/>
</dbReference>
<keyword evidence="2 7" id="KW-0812">Transmembrane</keyword>
<evidence type="ECO:0000256" key="2">
    <source>
        <dbReference type="ARBA" id="ARBA00022692"/>
    </source>
</evidence>
<evidence type="ECO:0000256" key="1">
    <source>
        <dbReference type="ARBA" id="ARBA00004141"/>
    </source>
</evidence>
<dbReference type="AlphaFoldDB" id="A0A2P8AIQ9"/>
<evidence type="ECO:0000313" key="9">
    <source>
        <dbReference type="EMBL" id="PSK60365.1"/>
    </source>
</evidence>
<evidence type="ECO:0000259" key="8">
    <source>
        <dbReference type="Pfam" id="PF20684"/>
    </source>
</evidence>
<feature type="transmembrane region" description="Helical" evidence="7">
    <location>
        <begin position="206"/>
        <end position="226"/>
    </location>
</feature>
<reference evidence="9 10" key="1">
    <citation type="submission" date="2017-05" db="EMBL/GenBank/DDBJ databases">
        <title>Draft genome sequence of Elsinoe australis.</title>
        <authorList>
            <person name="Cheng Q."/>
        </authorList>
    </citation>
    <scope>NUCLEOTIDE SEQUENCE [LARGE SCALE GENOMIC DNA]</scope>
    <source>
        <strain evidence="9 10">NL1</strain>
    </source>
</reference>
<evidence type="ECO:0000256" key="5">
    <source>
        <dbReference type="ARBA" id="ARBA00038359"/>
    </source>
</evidence>
<comment type="similarity">
    <text evidence="5">Belongs to the SAT4 family.</text>
</comment>
<dbReference type="Proteomes" id="UP000243723">
    <property type="component" value="Unassembled WGS sequence"/>
</dbReference>
<comment type="caution">
    <text evidence="9">The sequence shown here is derived from an EMBL/GenBank/DDBJ whole genome shotgun (WGS) entry which is preliminary data.</text>
</comment>
<dbReference type="STRING" id="40998.A0A2P8AIQ9"/>
<evidence type="ECO:0000256" key="3">
    <source>
        <dbReference type="ARBA" id="ARBA00022989"/>
    </source>
</evidence>
<evidence type="ECO:0000313" key="10">
    <source>
        <dbReference type="Proteomes" id="UP000243723"/>
    </source>
</evidence>
<accession>A0A2P8AIQ9</accession>
<feature type="domain" description="Rhodopsin" evidence="8">
    <location>
        <begin position="34"/>
        <end position="270"/>
    </location>
</feature>
<name>A0A2P8AIQ9_9PEZI</name>
<dbReference type="InterPro" id="IPR052337">
    <property type="entry name" value="SAT4-like"/>
</dbReference>
<evidence type="ECO:0000256" key="6">
    <source>
        <dbReference type="SAM" id="MobiDB-lite"/>
    </source>
</evidence>
<feature type="region of interest" description="Disordered" evidence="6">
    <location>
        <begin position="339"/>
        <end position="360"/>
    </location>
</feature>
<feature type="transmembrane region" description="Helical" evidence="7">
    <location>
        <begin position="54"/>
        <end position="73"/>
    </location>
</feature>
<evidence type="ECO:0000256" key="7">
    <source>
        <dbReference type="SAM" id="Phobius"/>
    </source>
</evidence>
<feature type="transmembrane region" description="Helical" evidence="7">
    <location>
        <begin position="20"/>
        <end position="42"/>
    </location>
</feature>
<feature type="transmembrane region" description="Helical" evidence="7">
    <location>
        <begin position="173"/>
        <end position="194"/>
    </location>
</feature>
<protein>
    <recommendedName>
        <fullName evidence="8">Rhodopsin domain-containing protein</fullName>
    </recommendedName>
</protein>
<dbReference type="PANTHER" id="PTHR33048:SF132">
    <property type="entry name" value="MEMBRANE PROTEIN, PUTATIVE (AFU_ORTHOLOGUE AFUA_6G07820)-RELATED"/>
    <property type="match status" value="1"/>
</dbReference>
<dbReference type="EMBL" id="NHZQ01000003">
    <property type="protein sequence ID" value="PSK60365.1"/>
    <property type="molecule type" value="Genomic_DNA"/>
</dbReference>
<dbReference type="PANTHER" id="PTHR33048">
    <property type="entry name" value="PTH11-LIKE INTEGRAL MEMBRANE PROTEIN (AFU_ORTHOLOGUE AFUA_5G11245)"/>
    <property type="match status" value="1"/>
</dbReference>
<feature type="compositionally biased region" description="Basic and acidic residues" evidence="6">
    <location>
        <begin position="428"/>
        <end position="438"/>
    </location>
</feature>
<proteinExistence type="inferred from homology"/>
<gene>
    <name evidence="9" type="ORF">B9Z65_515</name>
</gene>
<organism evidence="9 10">
    <name type="scientific">Elsinoe australis</name>
    <dbReference type="NCBI Taxonomy" id="40998"/>
    <lineage>
        <taxon>Eukaryota</taxon>
        <taxon>Fungi</taxon>
        <taxon>Dikarya</taxon>
        <taxon>Ascomycota</taxon>
        <taxon>Pezizomycotina</taxon>
        <taxon>Dothideomycetes</taxon>
        <taxon>Dothideomycetidae</taxon>
        <taxon>Myriangiales</taxon>
        <taxon>Elsinoaceae</taxon>
        <taxon>Elsinoe</taxon>
    </lineage>
</organism>
<evidence type="ECO:0000256" key="4">
    <source>
        <dbReference type="ARBA" id="ARBA00023136"/>
    </source>
</evidence>
<comment type="subcellular location">
    <subcellularLocation>
        <location evidence="1">Membrane</location>
        <topology evidence="1">Multi-pass membrane protein</topology>
    </subcellularLocation>
</comment>